<evidence type="ECO:0000313" key="2">
    <source>
        <dbReference type="Proteomes" id="UP001589698"/>
    </source>
</evidence>
<dbReference type="RefSeq" id="WP_378518549.1">
    <property type="nucleotide sequence ID" value="NZ_CBCSDI010000032.1"/>
</dbReference>
<sequence length="180" mass="20220">MDLYRIQNDLIADRAPEAWFNPKIAGPFFHYRWTFGTGAGGGFSHVIGEHHSHATLREDPSLTMGWGLDVDSLDDRRDRHFEWAEKFVNTNVRPFWVDFFWNNALVDRVELASVDGGHGIIPMPSWGKTVTHYEMAVAHLIYGLDGARDASPAGYVDELGFTVVPDDNRHGAGSPRSHTD</sequence>
<protein>
    <submittedName>
        <fullName evidence="1">Uncharacterized protein</fullName>
    </submittedName>
</protein>
<evidence type="ECO:0000313" key="1">
    <source>
        <dbReference type="EMBL" id="MFC0222834.1"/>
    </source>
</evidence>
<name>A0ABV6E1I9_9ACTN</name>
<gene>
    <name evidence="1" type="ORF">ACFFJG_10105</name>
</gene>
<comment type="caution">
    <text evidence="1">The sequence shown here is derived from an EMBL/GenBank/DDBJ whole genome shotgun (WGS) entry which is preliminary data.</text>
</comment>
<accession>A0ABV6E1I9</accession>
<dbReference type="EMBL" id="JBHLXH010000001">
    <property type="protein sequence ID" value="MFC0222834.1"/>
    <property type="molecule type" value="Genomic_DNA"/>
</dbReference>
<reference evidence="1 2" key="1">
    <citation type="submission" date="2024-09" db="EMBL/GenBank/DDBJ databases">
        <authorList>
            <person name="Sun Q."/>
            <person name="Mori K."/>
        </authorList>
    </citation>
    <scope>NUCLEOTIDE SEQUENCE [LARGE SCALE GENOMIC DNA]</scope>
    <source>
        <strain evidence="1 2">CCM 8654</strain>
    </source>
</reference>
<keyword evidence="2" id="KW-1185">Reference proteome</keyword>
<proteinExistence type="predicted"/>
<organism evidence="1 2">
    <name type="scientific">Nocardioides zeicaulis</name>
    <dbReference type="NCBI Taxonomy" id="1776857"/>
    <lineage>
        <taxon>Bacteria</taxon>
        <taxon>Bacillati</taxon>
        <taxon>Actinomycetota</taxon>
        <taxon>Actinomycetes</taxon>
        <taxon>Propionibacteriales</taxon>
        <taxon>Nocardioidaceae</taxon>
        <taxon>Nocardioides</taxon>
    </lineage>
</organism>
<dbReference type="Proteomes" id="UP001589698">
    <property type="component" value="Unassembled WGS sequence"/>
</dbReference>